<keyword evidence="1" id="KW-1133">Transmembrane helix</keyword>
<name>A0A1U7IMY2_9CYAN</name>
<organism evidence="3 4">
    <name type="scientific">[Phormidium ambiguum] IAM M-71</name>
    <dbReference type="NCBI Taxonomy" id="454136"/>
    <lineage>
        <taxon>Bacteria</taxon>
        <taxon>Bacillati</taxon>
        <taxon>Cyanobacteriota</taxon>
        <taxon>Cyanophyceae</taxon>
        <taxon>Oscillatoriophycideae</taxon>
        <taxon>Aerosakkonematales</taxon>
        <taxon>Aerosakkonemataceae</taxon>
        <taxon>Floridanema</taxon>
    </lineage>
</organism>
<feature type="domain" description="Inner membrane protein YqiJ N-terminal" evidence="2">
    <location>
        <begin position="14"/>
        <end position="129"/>
    </location>
</feature>
<gene>
    <name evidence="3" type="ORF">NIES2119_08895</name>
</gene>
<keyword evidence="1" id="KW-0472">Membrane</keyword>
<keyword evidence="1" id="KW-0812">Transmembrane</keyword>
<evidence type="ECO:0000313" key="3">
    <source>
        <dbReference type="EMBL" id="OKH38701.1"/>
    </source>
</evidence>
<sequence>MLFNPANLPYWIFLGMGVLLFLLVIVSGGGDDDIELDADAEIDLDVDVDVNADIGDGGLHLDTDSDAEGGFSALQILGWLGFGKAPLLLLLATDFSLLGLIGWIINVTWAGIWGSFPQGFWAGVVAILALVMSLFLGSLIARPLGKIFASFGEDASSDRLIGCIGTVSSARIPHETEGKIGQIHVLDTAQNLVTVTANLPEWAKVVPCRNQKVLVIDRQPKSYLVIAKDSSDEDLWLENSSKIKSPR</sequence>
<dbReference type="InterPro" id="IPR048376">
    <property type="entry name" value="YqiJ_N"/>
</dbReference>
<accession>A0A1U7IMY2</accession>
<dbReference type="RefSeq" id="WP_073593112.1">
    <property type="nucleotide sequence ID" value="NZ_MRCE01000007.1"/>
</dbReference>
<evidence type="ECO:0000256" key="1">
    <source>
        <dbReference type="SAM" id="Phobius"/>
    </source>
</evidence>
<protein>
    <submittedName>
        <fullName evidence="3">DUF1449 domain-containing protein</fullName>
    </submittedName>
</protein>
<dbReference type="STRING" id="454136.NIES2119_08895"/>
<evidence type="ECO:0000313" key="4">
    <source>
        <dbReference type="Proteomes" id="UP000185860"/>
    </source>
</evidence>
<proteinExistence type="predicted"/>
<evidence type="ECO:0000259" key="2">
    <source>
        <dbReference type="Pfam" id="PF21001"/>
    </source>
</evidence>
<dbReference type="Pfam" id="PF21001">
    <property type="entry name" value="YqiJ_N"/>
    <property type="match status" value="1"/>
</dbReference>
<comment type="caution">
    <text evidence="3">The sequence shown here is derived from an EMBL/GenBank/DDBJ whole genome shotgun (WGS) entry which is preliminary data.</text>
</comment>
<dbReference type="AlphaFoldDB" id="A0A1U7IMY2"/>
<dbReference type="Proteomes" id="UP000185860">
    <property type="component" value="Unassembled WGS sequence"/>
</dbReference>
<reference evidence="3 4" key="1">
    <citation type="submission" date="2016-11" db="EMBL/GenBank/DDBJ databases">
        <title>Draft Genome Sequences of Nine Cyanobacterial Strains from Diverse Habitats.</title>
        <authorList>
            <person name="Zhu T."/>
            <person name="Hou S."/>
            <person name="Lu X."/>
            <person name="Hess W.R."/>
        </authorList>
    </citation>
    <scope>NUCLEOTIDE SEQUENCE [LARGE SCALE GENOMIC DNA]</scope>
    <source>
        <strain evidence="3 4">IAM M-71</strain>
    </source>
</reference>
<dbReference type="EMBL" id="MRCE01000007">
    <property type="protein sequence ID" value="OKH38701.1"/>
    <property type="molecule type" value="Genomic_DNA"/>
</dbReference>
<dbReference type="OrthoDB" id="484348at2"/>
<feature type="transmembrane region" description="Helical" evidence="1">
    <location>
        <begin position="6"/>
        <end position="26"/>
    </location>
</feature>
<feature type="transmembrane region" description="Helical" evidence="1">
    <location>
        <begin position="87"/>
        <end position="113"/>
    </location>
</feature>
<feature type="transmembrane region" description="Helical" evidence="1">
    <location>
        <begin position="119"/>
        <end position="141"/>
    </location>
</feature>